<evidence type="ECO:0000313" key="1">
    <source>
        <dbReference type="EMBL" id="AUB36872.1"/>
    </source>
</evidence>
<gene>
    <name evidence="1" type="ORF">COO91_02797</name>
</gene>
<sequence length="41" mass="4848">MLNKRNHLSARTLFITNLQFLDSRRIWLNYINIIGAIAENC</sequence>
<dbReference type="AlphaFoldDB" id="A0A2K8SN45"/>
<dbReference type="Proteomes" id="UP000232003">
    <property type="component" value="Chromosome"/>
</dbReference>
<reference evidence="1 2" key="1">
    <citation type="submission" date="2017-11" db="EMBL/GenBank/DDBJ databases">
        <title>Complete genome of a free-living desiccation-tolerant cyanobacterium and its photosynthetic adaptation to extreme terrestrial habitat.</title>
        <authorList>
            <person name="Shang J."/>
        </authorList>
    </citation>
    <scope>NUCLEOTIDE SEQUENCE [LARGE SCALE GENOMIC DNA]</scope>
    <source>
        <strain evidence="1 2">CCNUN1</strain>
    </source>
</reference>
<keyword evidence="2" id="KW-1185">Reference proteome</keyword>
<dbReference type="KEGG" id="nfl:COO91_02797"/>
<dbReference type="EMBL" id="CP024785">
    <property type="protein sequence ID" value="AUB36872.1"/>
    <property type="molecule type" value="Genomic_DNA"/>
</dbReference>
<proteinExistence type="predicted"/>
<protein>
    <submittedName>
        <fullName evidence="1">Uncharacterized protein</fullName>
    </submittedName>
</protein>
<accession>A0A2K8SN45</accession>
<evidence type="ECO:0000313" key="2">
    <source>
        <dbReference type="Proteomes" id="UP000232003"/>
    </source>
</evidence>
<name>A0A2K8SN45_9NOSO</name>
<organism evidence="1 2">
    <name type="scientific">Nostoc flagelliforme CCNUN1</name>
    <dbReference type="NCBI Taxonomy" id="2038116"/>
    <lineage>
        <taxon>Bacteria</taxon>
        <taxon>Bacillati</taxon>
        <taxon>Cyanobacteriota</taxon>
        <taxon>Cyanophyceae</taxon>
        <taxon>Nostocales</taxon>
        <taxon>Nostocaceae</taxon>
        <taxon>Nostoc</taxon>
    </lineage>
</organism>